<dbReference type="SUPFAM" id="SSF49452">
    <property type="entry name" value="Starch-binding domain-like"/>
    <property type="match status" value="1"/>
</dbReference>
<protein>
    <submittedName>
        <fullName evidence="2">Probable lipoprotein</fullName>
    </submittedName>
</protein>
<dbReference type="Proteomes" id="UP000002297">
    <property type="component" value="Chromosome"/>
</dbReference>
<dbReference type="GO" id="GO:0030246">
    <property type="term" value="F:carbohydrate binding"/>
    <property type="evidence" value="ECO:0007669"/>
    <property type="project" value="InterPro"/>
</dbReference>
<dbReference type="AlphaFoldDB" id="A3U6D6"/>
<evidence type="ECO:0000313" key="2">
    <source>
        <dbReference type="EMBL" id="EAP87803.1"/>
    </source>
</evidence>
<organism evidence="2 3">
    <name type="scientific">Croceibacter atlanticus (strain ATCC BAA-628 / JCM 21780 / CIP 108009 / IAM 15332 / KCTC 12090 / HTCC2559)</name>
    <dbReference type="NCBI Taxonomy" id="216432"/>
    <lineage>
        <taxon>Bacteria</taxon>
        <taxon>Pseudomonadati</taxon>
        <taxon>Bacteroidota</taxon>
        <taxon>Flavobacteriia</taxon>
        <taxon>Flavobacteriales</taxon>
        <taxon>Flavobacteriaceae</taxon>
        <taxon>Croceibacter</taxon>
    </lineage>
</organism>
<keyword evidence="3" id="KW-1185">Reference proteome</keyword>
<dbReference type="InterPro" id="IPR025491">
    <property type="entry name" value="DUF4382"/>
</dbReference>
<dbReference type="Gene3D" id="2.60.40.1120">
    <property type="entry name" value="Carboxypeptidase-like, regulatory domain"/>
    <property type="match status" value="1"/>
</dbReference>
<sequence length="250" mass="26335">MLAVIFLACNEDDSSSEEPARLSVKLVDAPGDYDAVFVDVQDVVVKYNGNLDDEDDVVIGDVNSGIYNLLELTGGASVLLVDDNIPAGNISQIRLILGTNNSVVVDGETFPLSTPSAQQSGLKIQVNETLEGGIFYEFILDFDADKSIVNQGNGGYSLKPVIRASTVAESGAISGTVNPSDFQTEVIAVSGELEITTYTDATGNFVLSGVPNGVYIVSINPDPESGFESQTFVDVEVVNGEVTSIGNVEL</sequence>
<dbReference type="OrthoDB" id="2111471at2"/>
<evidence type="ECO:0000313" key="3">
    <source>
        <dbReference type="Proteomes" id="UP000002297"/>
    </source>
</evidence>
<gene>
    <name evidence="2" type="ordered locus">CA2559_03570</name>
</gene>
<name>A3U6D6_CROAH</name>
<proteinExistence type="predicted"/>
<feature type="domain" description="DUF4382" evidence="1">
    <location>
        <begin position="20"/>
        <end position="160"/>
    </location>
</feature>
<dbReference type="eggNOG" id="ENOG50309D6">
    <property type="taxonomic scope" value="Bacteria"/>
</dbReference>
<evidence type="ECO:0000259" key="1">
    <source>
        <dbReference type="Pfam" id="PF14321"/>
    </source>
</evidence>
<dbReference type="HOGENOM" id="CLU_060074_0_0_10"/>
<dbReference type="Pfam" id="PF14321">
    <property type="entry name" value="DUF4382"/>
    <property type="match status" value="1"/>
</dbReference>
<dbReference type="InterPro" id="IPR013784">
    <property type="entry name" value="Carb-bd-like_fold"/>
</dbReference>
<reference evidence="2 3" key="1">
    <citation type="journal article" date="2010" name="J. Bacteriol.">
        <title>The complete genome sequence of Croceibacter atlanticus HTCC2559T.</title>
        <authorList>
            <person name="Oh H.M."/>
            <person name="Kang I."/>
            <person name="Ferriera S."/>
            <person name="Giovannoni S.J."/>
            <person name="Cho J.C."/>
        </authorList>
    </citation>
    <scope>NUCLEOTIDE SEQUENCE [LARGE SCALE GENOMIC DNA]</scope>
    <source>
        <strain evidence="3">ATCC BAA-628 / HTCC2559 / KCTC 12090</strain>
    </source>
</reference>
<accession>A3U6D6</accession>
<keyword evidence="2" id="KW-0449">Lipoprotein</keyword>
<dbReference type="KEGG" id="cat:CA2559_03570"/>
<dbReference type="EMBL" id="CP002046">
    <property type="protein sequence ID" value="EAP87803.1"/>
    <property type="molecule type" value="Genomic_DNA"/>
</dbReference>